<dbReference type="PANTHER" id="PTHR43592:SF15">
    <property type="entry name" value="CAAX AMINO TERMINAL PROTEASE FAMILY PROTEIN"/>
    <property type="match status" value="1"/>
</dbReference>
<dbReference type="EMBL" id="CP036263">
    <property type="protein sequence ID" value="QDS98626.1"/>
    <property type="molecule type" value="Genomic_DNA"/>
</dbReference>
<accession>A0A517MUS4</accession>
<dbReference type="InterPro" id="IPR003675">
    <property type="entry name" value="Rce1/LyrA-like_dom"/>
</dbReference>
<feature type="transmembrane region" description="Helical" evidence="1">
    <location>
        <begin position="280"/>
        <end position="297"/>
    </location>
</feature>
<dbReference type="AlphaFoldDB" id="A0A517MUS4"/>
<dbReference type="PANTHER" id="PTHR43592">
    <property type="entry name" value="CAAX AMINO TERMINAL PROTEASE"/>
    <property type="match status" value="1"/>
</dbReference>
<dbReference type="Pfam" id="PF02517">
    <property type="entry name" value="Rce1-like"/>
    <property type="match status" value="1"/>
</dbReference>
<name>A0A517MUS4_9BACT</name>
<feature type="transmembrane region" description="Helical" evidence="1">
    <location>
        <begin position="126"/>
        <end position="147"/>
    </location>
</feature>
<feature type="domain" description="CAAX prenyl protease 2/Lysostaphin resistance protein A-like" evidence="2">
    <location>
        <begin position="252"/>
        <end position="316"/>
    </location>
</feature>
<keyword evidence="1" id="KW-0812">Transmembrane</keyword>
<dbReference type="KEGG" id="amob:HG15A2_19070"/>
<evidence type="ECO:0000313" key="4">
    <source>
        <dbReference type="Proteomes" id="UP000319852"/>
    </source>
</evidence>
<dbReference type="Proteomes" id="UP000319852">
    <property type="component" value="Chromosome"/>
</dbReference>
<keyword evidence="3" id="KW-0645">Protease</keyword>
<reference evidence="3 4" key="1">
    <citation type="submission" date="2019-02" db="EMBL/GenBank/DDBJ databases">
        <title>Deep-cultivation of Planctomycetes and their phenomic and genomic characterization uncovers novel biology.</title>
        <authorList>
            <person name="Wiegand S."/>
            <person name="Jogler M."/>
            <person name="Boedeker C."/>
            <person name="Pinto D."/>
            <person name="Vollmers J."/>
            <person name="Rivas-Marin E."/>
            <person name="Kohn T."/>
            <person name="Peeters S.H."/>
            <person name="Heuer A."/>
            <person name="Rast P."/>
            <person name="Oberbeckmann S."/>
            <person name="Bunk B."/>
            <person name="Jeske O."/>
            <person name="Meyerdierks A."/>
            <person name="Storesund J.E."/>
            <person name="Kallscheuer N."/>
            <person name="Luecker S."/>
            <person name="Lage O.M."/>
            <person name="Pohl T."/>
            <person name="Merkel B.J."/>
            <person name="Hornburger P."/>
            <person name="Mueller R.-W."/>
            <person name="Bruemmer F."/>
            <person name="Labrenz M."/>
            <person name="Spormann A.M."/>
            <person name="Op den Camp H."/>
            <person name="Overmann J."/>
            <person name="Amann R."/>
            <person name="Jetten M.S.M."/>
            <person name="Mascher T."/>
            <person name="Medema M.H."/>
            <person name="Devos D.P."/>
            <person name="Kaster A.-K."/>
            <person name="Ovreas L."/>
            <person name="Rohde M."/>
            <person name="Galperin M.Y."/>
            <person name="Jogler C."/>
        </authorList>
    </citation>
    <scope>NUCLEOTIDE SEQUENCE [LARGE SCALE GENOMIC DNA]</scope>
    <source>
        <strain evidence="3 4">HG15A2</strain>
    </source>
</reference>
<sequence>MPVEEVSSASQVLIPAVAAASMVTIGYLANRLASGKPLLEYRPRVSVPWPLTAVLLLQVLTLVNVISALVNMGRATELPSNETFIMSVWSGAFTMSGVAIATYFLLNILAGANSSDLGLPSSTRELFADVGLGIVAFFACILPVSLLDGLLHLLVPSETKHPFIEQMLQGDSPGMFAAIAIAATIPAPLFEETAFRLVLQGWLEKWEDRLTGFTATLRRHEPMRPEGILELDSLSSASADIAAVEVNASPQRRLVTWLPHGWLPIIVSATIFGLAHLGHGWAPVSLIPLGLVLGYLYQRTHRIVPCMTLHAVFNAFSMIRLWLIISEP</sequence>
<keyword evidence="4" id="KW-1185">Reference proteome</keyword>
<evidence type="ECO:0000256" key="1">
    <source>
        <dbReference type="SAM" id="Phobius"/>
    </source>
</evidence>
<evidence type="ECO:0000313" key="3">
    <source>
        <dbReference type="EMBL" id="QDS98626.1"/>
    </source>
</evidence>
<organism evidence="3 4">
    <name type="scientific">Adhaeretor mobilis</name>
    <dbReference type="NCBI Taxonomy" id="1930276"/>
    <lineage>
        <taxon>Bacteria</taxon>
        <taxon>Pseudomonadati</taxon>
        <taxon>Planctomycetota</taxon>
        <taxon>Planctomycetia</taxon>
        <taxon>Pirellulales</taxon>
        <taxon>Lacipirellulaceae</taxon>
        <taxon>Adhaeretor</taxon>
    </lineage>
</organism>
<dbReference type="GO" id="GO:0006508">
    <property type="term" value="P:proteolysis"/>
    <property type="evidence" value="ECO:0007669"/>
    <property type="project" value="UniProtKB-KW"/>
</dbReference>
<keyword evidence="1" id="KW-0472">Membrane</keyword>
<gene>
    <name evidence="3" type="ORF">HG15A2_19070</name>
</gene>
<keyword evidence="1" id="KW-1133">Transmembrane helix</keyword>
<proteinExistence type="predicted"/>
<feature type="transmembrane region" description="Helical" evidence="1">
    <location>
        <begin position="84"/>
        <end position="106"/>
    </location>
</feature>
<keyword evidence="3" id="KW-0378">Hydrolase</keyword>
<dbReference type="OrthoDB" id="258511at2"/>
<feature type="transmembrane region" description="Helical" evidence="1">
    <location>
        <begin position="12"/>
        <end position="29"/>
    </location>
</feature>
<dbReference type="GO" id="GO:0004175">
    <property type="term" value="F:endopeptidase activity"/>
    <property type="evidence" value="ECO:0007669"/>
    <property type="project" value="UniProtKB-ARBA"/>
</dbReference>
<dbReference type="GO" id="GO:0080120">
    <property type="term" value="P:CAAX-box protein maturation"/>
    <property type="evidence" value="ECO:0007669"/>
    <property type="project" value="UniProtKB-ARBA"/>
</dbReference>
<feature type="transmembrane region" description="Helical" evidence="1">
    <location>
        <begin position="304"/>
        <end position="325"/>
    </location>
</feature>
<evidence type="ECO:0000259" key="2">
    <source>
        <dbReference type="Pfam" id="PF02517"/>
    </source>
</evidence>
<feature type="transmembrane region" description="Helical" evidence="1">
    <location>
        <begin position="254"/>
        <end position="274"/>
    </location>
</feature>
<protein>
    <submittedName>
        <fullName evidence="3">CAAX amino terminal protease self-immunity</fullName>
    </submittedName>
</protein>
<dbReference type="RefSeq" id="WP_145059839.1">
    <property type="nucleotide sequence ID" value="NZ_CP036263.1"/>
</dbReference>
<feature type="transmembrane region" description="Helical" evidence="1">
    <location>
        <begin position="49"/>
        <end position="72"/>
    </location>
</feature>